<keyword evidence="6" id="KW-0963">Cytoplasm</keyword>
<evidence type="ECO:0000256" key="10">
    <source>
        <dbReference type="SAM" id="MobiDB-lite"/>
    </source>
</evidence>
<evidence type="ECO:0000256" key="6">
    <source>
        <dbReference type="ARBA" id="ARBA00022490"/>
    </source>
</evidence>
<dbReference type="GO" id="GO:0044781">
    <property type="term" value="P:bacterial-type flagellum organization"/>
    <property type="evidence" value="ECO:0007669"/>
    <property type="project" value="UniProtKB-KW"/>
</dbReference>
<dbReference type="AlphaFoldDB" id="A0A5M8BEN5"/>
<dbReference type="GO" id="GO:0015031">
    <property type="term" value="P:protein transport"/>
    <property type="evidence" value="ECO:0007669"/>
    <property type="project" value="UniProtKB-KW"/>
</dbReference>
<dbReference type="GO" id="GO:0005829">
    <property type="term" value="C:cytosol"/>
    <property type="evidence" value="ECO:0007669"/>
    <property type="project" value="TreeGrafter"/>
</dbReference>
<evidence type="ECO:0000256" key="3">
    <source>
        <dbReference type="ARBA" id="ARBA00006602"/>
    </source>
</evidence>
<dbReference type="NCBIfam" id="NF004270">
    <property type="entry name" value="PRK05687.2-1"/>
    <property type="match status" value="1"/>
</dbReference>
<reference evidence="12 13" key="1">
    <citation type="submission" date="2019-09" db="EMBL/GenBank/DDBJ databases">
        <title>Isolation of a novel species in the genus Cupriavidus from patients with sepsis using whole genome sequencing.</title>
        <authorList>
            <person name="Kweon O.J."/>
            <person name="Lee M.-K."/>
        </authorList>
    </citation>
    <scope>NUCLEOTIDE SEQUENCE [LARGE SCALE GENOMIC DNA]</scope>
    <source>
        <strain evidence="12 13">MKL-01</strain>
    </source>
</reference>
<evidence type="ECO:0000256" key="4">
    <source>
        <dbReference type="ARBA" id="ARBA00016507"/>
    </source>
</evidence>
<keyword evidence="5" id="KW-0813">Transport</keyword>
<dbReference type="GO" id="GO:0009288">
    <property type="term" value="C:bacterial-type flagellum"/>
    <property type="evidence" value="ECO:0007669"/>
    <property type="project" value="InterPro"/>
</dbReference>
<evidence type="ECO:0000256" key="7">
    <source>
        <dbReference type="ARBA" id="ARBA00022795"/>
    </source>
</evidence>
<evidence type="ECO:0000256" key="2">
    <source>
        <dbReference type="ARBA" id="ARBA00004496"/>
    </source>
</evidence>
<evidence type="ECO:0000256" key="5">
    <source>
        <dbReference type="ARBA" id="ARBA00022448"/>
    </source>
</evidence>
<dbReference type="InterPro" id="IPR051472">
    <property type="entry name" value="T3SS_Stator/FliH"/>
</dbReference>
<dbReference type="InterPro" id="IPR018035">
    <property type="entry name" value="Flagellar_FliH/T3SS_HrpE"/>
</dbReference>
<evidence type="ECO:0000256" key="1">
    <source>
        <dbReference type="ARBA" id="ARBA00003041"/>
    </source>
</evidence>
<keyword evidence="8" id="KW-0653">Protein transport</keyword>
<keyword evidence="12" id="KW-0969">Cilium</keyword>
<dbReference type="InterPro" id="IPR000563">
    <property type="entry name" value="Flag_FliH"/>
</dbReference>
<keyword evidence="13" id="KW-1185">Reference proteome</keyword>
<evidence type="ECO:0000256" key="8">
    <source>
        <dbReference type="ARBA" id="ARBA00022927"/>
    </source>
</evidence>
<keyword evidence="12" id="KW-0282">Flagellum</keyword>
<accession>A0A5M8BEN5</accession>
<dbReference type="PANTHER" id="PTHR34982:SF1">
    <property type="entry name" value="FLAGELLAR ASSEMBLY PROTEIN FLIH"/>
    <property type="match status" value="1"/>
</dbReference>
<proteinExistence type="inferred from homology"/>
<evidence type="ECO:0000313" key="13">
    <source>
        <dbReference type="Proteomes" id="UP000324324"/>
    </source>
</evidence>
<feature type="compositionally biased region" description="Basic and acidic residues" evidence="10">
    <location>
        <begin position="24"/>
        <end position="34"/>
    </location>
</feature>
<feature type="compositionally biased region" description="Low complexity" evidence="10">
    <location>
        <begin position="35"/>
        <end position="58"/>
    </location>
</feature>
<gene>
    <name evidence="12" type="primary">fliH</name>
    <name evidence="12" type="ORF">F1599_02040</name>
</gene>
<comment type="function">
    <text evidence="1">Needed for flagellar regrowth and assembly.</text>
</comment>
<evidence type="ECO:0000256" key="9">
    <source>
        <dbReference type="ARBA" id="ARBA00023225"/>
    </source>
</evidence>
<keyword evidence="9" id="KW-1006">Bacterial flagellum protein export</keyword>
<sequence length="315" mass="33003">MSNPYARQALGHHLGGSLDDDRDDGFGARYEPRAQARPAVPSASAASSAPSAPSAPSAGLNMRGGRDSAGFESFDAFGADAQQPGARQAGRGSDSNGWRRWKMSAFDAPPPPPPAFQAEPEEPAPPPIDFAALDAMREGARKEGYAQGYTQGQTQGYGDGHREGYARGLETARQEAARLQELAGTFAGALRRIDDEVGQTLIALALDVARKLVHDTVAHNPAVLLPAVRELLANEPALSGAPCLLLNPDDIELVQTHLAGELEAAGWSVRADATVARGGCIASAASGELDATLATRWSRVVKALGRNDPWEAPDA</sequence>
<evidence type="ECO:0000259" key="11">
    <source>
        <dbReference type="Pfam" id="PF02108"/>
    </source>
</evidence>
<keyword evidence="7" id="KW-1005">Bacterial flagellum biogenesis</keyword>
<dbReference type="Pfam" id="PF02108">
    <property type="entry name" value="FliH"/>
    <property type="match status" value="1"/>
</dbReference>
<dbReference type="PRINTS" id="PR01003">
    <property type="entry name" value="FLGFLIH"/>
</dbReference>
<organism evidence="12 13">
    <name type="scientific">Cupriavidus cauae</name>
    <dbReference type="NCBI Taxonomy" id="2608999"/>
    <lineage>
        <taxon>Bacteria</taxon>
        <taxon>Pseudomonadati</taxon>
        <taxon>Pseudomonadota</taxon>
        <taxon>Betaproteobacteria</taxon>
        <taxon>Burkholderiales</taxon>
        <taxon>Burkholderiaceae</taxon>
        <taxon>Cupriavidus</taxon>
    </lineage>
</organism>
<comment type="similarity">
    <text evidence="3">Belongs to the FliH family.</text>
</comment>
<dbReference type="PANTHER" id="PTHR34982">
    <property type="entry name" value="YOP PROTEINS TRANSLOCATION PROTEIN L"/>
    <property type="match status" value="1"/>
</dbReference>
<protein>
    <recommendedName>
        <fullName evidence="4">Flagellar assembly protein FliH</fullName>
    </recommendedName>
</protein>
<keyword evidence="12" id="KW-0966">Cell projection</keyword>
<name>A0A5M8BEN5_9BURK</name>
<feature type="domain" description="Flagellar assembly protein FliH/Type III secretion system HrpE" evidence="11">
    <location>
        <begin position="174"/>
        <end position="300"/>
    </location>
</feature>
<dbReference type="GO" id="GO:0003774">
    <property type="term" value="F:cytoskeletal motor activity"/>
    <property type="evidence" value="ECO:0007669"/>
    <property type="project" value="InterPro"/>
</dbReference>
<dbReference type="EMBL" id="VWRN01000009">
    <property type="protein sequence ID" value="KAA6133085.1"/>
    <property type="molecule type" value="Genomic_DNA"/>
</dbReference>
<evidence type="ECO:0000313" key="12">
    <source>
        <dbReference type="EMBL" id="KAA6133085.1"/>
    </source>
</evidence>
<comment type="caution">
    <text evidence="12">The sequence shown here is derived from an EMBL/GenBank/DDBJ whole genome shotgun (WGS) entry which is preliminary data.</text>
</comment>
<feature type="region of interest" description="Disordered" evidence="10">
    <location>
        <begin position="1"/>
        <end position="122"/>
    </location>
</feature>
<comment type="subcellular location">
    <subcellularLocation>
        <location evidence="2">Cytoplasm</location>
    </subcellularLocation>
</comment>
<dbReference type="Proteomes" id="UP000324324">
    <property type="component" value="Unassembled WGS sequence"/>
</dbReference>
<dbReference type="GO" id="GO:0071973">
    <property type="term" value="P:bacterial-type flagellum-dependent cell motility"/>
    <property type="evidence" value="ECO:0007669"/>
    <property type="project" value="InterPro"/>
</dbReference>